<evidence type="ECO:0000313" key="9">
    <source>
        <dbReference type="Proteomes" id="UP001183410"/>
    </source>
</evidence>
<evidence type="ECO:0000256" key="4">
    <source>
        <dbReference type="ARBA" id="ARBA00022989"/>
    </source>
</evidence>
<feature type="transmembrane region" description="Helical" evidence="6">
    <location>
        <begin position="309"/>
        <end position="326"/>
    </location>
</feature>
<keyword evidence="4 6" id="KW-1133">Transmembrane helix</keyword>
<keyword evidence="5 6" id="KW-0472">Membrane</keyword>
<dbReference type="InterPro" id="IPR020846">
    <property type="entry name" value="MFS_dom"/>
</dbReference>
<feature type="domain" description="Major facilitator superfamily (MFS) profile" evidence="7">
    <location>
        <begin position="18"/>
        <end position="398"/>
    </location>
</feature>
<feature type="transmembrane region" description="Helical" evidence="6">
    <location>
        <begin position="213"/>
        <end position="237"/>
    </location>
</feature>
<dbReference type="Gene3D" id="1.20.1250.20">
    <property type="entry name" value="MFS general substrate transporter like domains"/>
    <property type="match status" value="1"/>
</dbReference>
<proteinExistence type="predicted"/>
<keyword evidence="9" id="KW-1185">Reference proteome</keyword>
<evidence type="ECO:0000259" key="7">
    <source>
        <dbReference type="PROSITE" id="PS50850"/>
    </source>
</evidence>
<dbReference type="PROSITE" id="PS50850">
    <property type="entry name" value="MFS"/>
    <property type="match status" value="1"/>
</dbReference>
<dbReference type="RefSeq" id="WP_311663314.1">
    <property type="nucleotide sequence ID" value="NZ_JAVREO010000001.1"/>
</dbReference>
<feature type="transmembrane region" description="Helical" evidence="6">
    <location>
        <begin position="83"/>
        <end position="103"/>
    </location>
</feature>
<dbReference type="PANTHER" id="PTHR43124">
    <property type="entry name" value="PURINE EFFLUX PUMP PBUE"/>
    <property type="match status" value="1"/>
</dbReference>
<dbReference type="SUPFAM" id="SSF103473">
    <property type="entry name" value="MFS general substrate transporter"/>
    <property type="match status" value="1"/>
</dbReference>
<feature type="transmembrane region" description="Helical" evidence="6">
    <location>
        <begin position="249"/>
        <end position="270"/>
    </location>
</feature>
<keyword evidence="2" id="KW-1003">Cell membrane</keyword>
<evidence type="ECO:0000256" key="1">
    <source>
        <dbReference type="ARBA" id="ARBA00004651"/>
    </source>
</evidence>
<feature type="transmembrane region" description="Helical" evidence="6">
    <location>
        <begin position="52"/>
        <end position="76"/>
    </location>
</feature>
<dbReference type="Proteomes" id="UP001183410">
    <property type="component" value="Unassembled WGS sequence"/>
</dbReference>
<feature type="transmembrane region" description="Helical" evidence="6">
    <location>
        <begin position="21"/>
        <end position="40"/>
    </location>
</feature>
<evidence type="ECO:0000313" key="8">
    <source>
        <dbReference type="EMBL" id="MDT0264739.1"/>
    </source>
</evidence>
<feature type="transmembrane region" description="Helical" evidence="6">
    <location>
        <begin position="374"/>
        <end position="392"/>
    </location>
</feature>
<evidence type="ECO:0000256" key="6">
    <source>
        <dbReference type="SAM" id="Phobius"/>
    </source>
</evidence>
<comment type="caution">
    <text evidence="8">The sequence shown here is derived from an EMBL/GenBank/DDBJ whole genome shotgun (WGS) entry which is preliminary data.</text>
</comment>
<protein>
    <submittedName>
        <fullName evidence="8">MFS transporter</fullName>
    </submittedName>
</protein>
<evidence type="ECO:0000256" key="5">
    <source>
        <dbReference type="ARBA" id="ARBA00023136"/>
    </source>
</evidence>
<feature type="transmembrane region" description="Helical" evidence="6">
    <location>
        <begin position="170"/>
        <end position="192"/>
    </location>
</feature>
<feature type="transmembrane region" description="Helical" evidence="6">
    <location>
        <begin position="346"/>
        <end position="368"/>
    </location>
</feature>
<feature type="transmembrane region" description="Helical" evidence="6">
    <location>
        <begin position="142"/>
        <end position="164"/>
    </location>
</feature>
<name>A0ABU2JJQ9_9ACTN</name>
<sequence>MSSSSPAPPTAPGASLSWLPGLMLAVFVIGTDDFIIAGVLPEIAADLRVSEAAAGQLVTVFSLVYAVAAPVMAVLTARLPRRAIVVGGLAVFALVNATTVAATSYPALLALRVLAALVAASVSPAVFAVAGTLAPSHRTGRAIGAVAAGLTVSLVVGVPLGSWLGAEFGWRATFVLVAGLTVVAVAVTAGTLPRLPDQPATGVRERLSLLRRPAVLTCVAGTVVGACAGLLPYVFIAPVIVDLTGAERSWVPVVIGVYGLAGAIGTVLGGRLNDQWGTDRSVLALLTLVCGATVAMAVTGLLGGGDVPLPLLVALIVVWGLAGWAYNPPMNARALRLAGAAGTEAIALNTSGLYVGIAAAGVVGGGALSVGGGVGVLLAAGLVGFGNLAFMIRAVRRYPAAPAASAGAS</sequence>
<dbReference type="EMBL" id="JAVREO010000001">
    <property type="protein sequence ID" value="MDT0264739.1"/>
    <property type="molecule type" value="Genomic_DNA"/>
</dbReference>
<dbReference type="PANTHER" id="PTHR43124:SF10">
    <property type="entry name" value="PURINE EFFLUX PUMP PBUE"/>
    <property type="match status" value="1"/>
</dbReference>
<comment type="subcellular location">
    <subcellularLocation>
        <location evidence="1">Cell membrane</location>
        <topology evidence="1">Multi-pass membrane protein</topology>
    </subcellularLocation>
</comment>
<dbReference type="InterPro" id="IPR011701">
    <property type="entry name" value="MFS"/>
</dbReference>
<evidence type="ECO:0000256" key="3">
    <source>
        <dbReference type="ARBA" id="ARBA00022692"/>
    </source>
</evidence>
<dbReference type="InterPro" id="IPR050189">
    <property type="entry name" value="MFS_Efflux_Transporters"/>
</dbReference>
<dbReference type="CDD" id="cd17324">
    <property type="entry name" value="MFS_NepI_like"/>
    <property type="match status" value="1"/>
</dbReference>
<evidence type="ECO:0000256" key="2">
    <source>
        <dbReference type="ARBA" id="ARBA00022475"/>
    </source>
</evidence>
<gene>
    <name evidence="8" type="ORF">RM844_00380</name>
</gene>
<dbReference type="InterPro" id="IPR036259">
    <property type="entry name" value="MFS_trans_sf"/>
</dbReference>
<feature type="transmembrane region" description="Helical" evidence="6">
    <location>
        <begin position="109"/>
        <end position="130"/>
    </location>
</feature>
<feature type="transmembrane region" description="Helical" evidence="6">
    <location>
        <begin position="282"/>
        <end position="303"/>
    </location>
</feature>
<accession>A0ABU2JJQ9</accession>
<dbReference type="Pfam" id="PF07690">
    <property type="entry name" value="MFS_1"/>
    <property type="match status" value="1"/>
</dbReference>
<reference evidence="9" key="1">
    <citation type="submission" date="2023-07" db="EMBL/GenBank/DDBJ databases">
        <title>30 novel species of actinomycetes from the DSMZ collection.</title>
        <authorList>
            <person name="Nouioui I."/>
        </authorList>
    </citation>
    <scope>NUCLEOTIDE SEQUENCE [LARGE SCALE GENOMIC DNA]</scope>
    <source>
        <strain evidence="9">DSM 44915</strain>
    </source>
</reference>
<organism evidence="8 9">
    <name type="scientific">Streptomyces chisholmiae</name>
    <dbReference type="NCBI Taxonomy" id="3075540"/>
    <lineage>
        <taxon>Bacteria</taxon>
        <taxon>Bacillati</taxon>
        <taxon>Actinomycetota</taxon>
        <taxon>Actinomycetes</taxon>
        <taxon>Kitasatosporales</taxon>
        <taxon>Streptomycetaceae</taxon>
        <taxon>Streptomyces</taxon>
    </lineage>
</organism>
<keyword evidence="3 6" id="KW-0812">Transmembrane</keyword>